<reference evidence="1 2" key="1">
    <citation type="journal article" date="2021" name="Elife">
        <title>Chloroplast acquisition without the gene transfer in kleptoplastic sea slugs, Plakobranchus ocellatus.</title>
        <authorList>
            <person name="Maeda T."/>
            <person name="Takahashi S."/>
            <person name="Yoshida T."/>
            <person name="Shimamura S."/>
            <person name="Takaki Y."/>
            <person name="Nagai Y."/>
            <person name="Toyoda A."/>
            <person name="Suzuki Y."/>
            <person name="Arimoto A."/>
            <person name="Ishii H."/>
            <person name="Satoh N."/>
            <person name="Nishiyama T."/>
            <person name="Hasebe M."/>
            <person name="Maruyama T."/>
            <person name="Minagawa J."/>
            <person name="Obokata J."/>
            <person name="Shigenobu S."/>
        </authorList>
    </citation>
    <scope>NUCLEOTIDE SEQUENCE [LARGE SCALE GENOMIC DNA]</scope>
</reference>
<dbReference type="AlphaFoldDB" id="A0AAV4AET5"/>
<name>A0AAV4AET5_9GAST</name>
<evidence type="ECO:0000313" key="1">
    <source>
        <dbReference type="EMBL" id="GFO06169.1"/>
    </source>
</evidence>
<evidence type="ECO:0000313" key="2">
    <source>
        <dbReference type="Proteomes" id="UP000735302"/>
    </source>
</evidence>
<dbReference type="Proteomes" id="UP000735302">
    <property type="component" value="Unassembled WGS sequence"/>
</dbReference>
<organism evidence="1 2">
    <name type="scientific">Plakobranchus ocellatus</name>
    <dbReference type="NCBI Taxonomy" id="259542"/>
    <lineage>
        <taxon>Eukaryota</taxon>
        <taxon>Metazoa</taxon>
        <taxon>Spiralia</taxon>
        <taxon>Lophotrochozoa</taxon>
        <taxon>Mollusca</taxon>
        <taxon>Gastropoda</taxon>
        <taxon>Heterobranchia</taxon>
        <taxon>Euthyneura</taxon>
        <taxon>Panpulmonata</taxon>
        <taxon>Sacoglossa</taxon>
        <taxon>Placobranchoidea</taxon>
        <taxon>Plakobranchidae</taxon>
        <taxon>Plakobranchus</taxon>
    </lineage>
</organism>
<gene>
    <name evidence="1" type="ORF">PoB_003267400</name>
</gene>
<keyword evidence="2" id="KW-1185">Reference proteome</keyword>
<protein>
    <recommendedName>
        <fullName evidence="3">Transposase</fullName>
    </recommendedName>
</protein>
<dbReference type="EMBL" id="BLXT01003763">
    <property type="protein sequence ID" value="GFO06169.1"/>
    <property type="molecule type" value="Genomic_DNA"/>
</dbReference>
<proteinExistence type="predicted"/>
<sequence>MKAPLRADHKRQISVWPPVHETSRLRTTNRGCRGDRKNAQIKQLFACCRLFLLNQVRTLVAGLKQATEGSLQISGRIRYSLCHRGLSLE</sequence>
<comment type="caution">
    <text evidence="1">The sequence shown here is derived from an EMBL/GenBank/DDBJ whole genome shotgun (WGS) entry which is preliminary data.</text>
</comment>
<accession>A0AAV4AET5</accession>
<evidence type="ECO:0008006" key="3">
    <source>
        <dbReference type="Google" id="ProtNLM"/>
    </source>
</evidence>